<sequence length="190" mass="20757">GAGRVRRSQRPVPAPALRLQGPTRRPRRPAGDRPAHAFRRRGPAPPLPRVGGGPAGRRLDRGPLHPGPSRPPATSARIEDRSAAPAAHRHPGRRSALGPAARHPRSVQLRPARGRRRPACPDRRRHVDDRRPPAVDGAVLAGQRCGGRDWSGPRPLAQRGMARHRRLPPRHAPPGLRSADLPGERRPLRL</sequence>
<proteinExistence type="predicted"/>
<feature type="non-terminal residue" evidence="2">
    <location>
        <position position="1"/>
    </location>
</feature>
<dbReference type="AlphaFoldDB" id="A0A6J4JZ93"/>
<evidence type="ECO:0000313" key="2">
    <source>
        <dbReference type="EMBL" id="CAA9291656.1"/>
    </source>
</evidence>
<feature type="region of interest" description="Disordered" evidence="1">
    <location>
        <begin position="1"/>
        <end position="190"/>
    </location>
</feature>
<dbReference type="EMBL" id="CADCTP010000426">
    <property type="protein sequence ID" value="CAA9291656.1"/>
    <property type="molecule type" value="Genomic_DNA"/>
</dbReference>
<gene>
    <name evidence="2" type="ORF">AVDCRST_MAG41-4416</name>
</gene>
<evidence type="ECO:0000256" key="1">
    <source>
        <dbReference type="SAM" id="MobiDB-lite"/>
    </source>
</evidence>
<reference evidence="2" key="1">
    <citation type="submission" date="2020-02" db="EMBL/GenBank/DDBJ databases">
        <authorList>
            <person name="Meier V. D."/>
        </authorList>
    </citation>
    <scope>NUCLEOTIDE SEQUENCE</scope>
    <source>
        <strain evidence="2">AVDCRST_MAG41</strain>
    </source>
</reference>
<accession>A0A6J4JZ93</accession>
<protein>
    <submittedName>
        <fullName evidence="2">Uncharacterized protein</fullName>
    </submittedName>
</protein>
<feature type="non-terminal residue" evidence="2">
    <location>
        <position position="190"/>
    </location>
</feature>
<organism evidence="2">
    <name type="scientific">uncultured Mycobacteriales bacterium</name>
    <dbReference type="NCBI Taxonomy" id="581187"/>
    <lineage>
        <taxon>Bacteria</taxon>
        <taxon>Bacillati</taxon>
        <taxon>Actinomycetota</taxon>
        <taxon>Actinomycetes</taxon>
        <taxon>Mycobacteriales</taxon>
        <taxon>environmental samples</taxon>
    </lineage>
</organism>
<name>A0A6J4JZ93_9ACTN</name>
<feature type="compositionally biased region" description="Basic and acidic residues" evidence="1">
    <location>
        <begin position="119"/>
        <end position="133"/>
    </location>
</feature>